<dbReference type="PROSITE" id="PS50088">
    <property type="entry name" value="ANK_REPEAT"/>
    <property type="match status" value="4"/>
</dbReference>
<dbReference type="SUPFAM" id="SSF47954">
    <property type="entry name" value="Cyclin-like"/>
    <property type="match status" value="1"/>
</dbReference>
<evidence type="ECO:0000256" key="2">
    <source>
        <dbReference type="ARBA" id="ARBA00023043"/>
    </source>
</evidence>
<keyword evidence="1" id="KW-0677">Repeat</keyword>
<dbReference type="Gene3D" id="1.25.40.20">
    <property type="entry name" value="Ankyrin repeat-containing domain"/>
    <property type="match status" value="2"/>
</dbReference>
<name>A0A9J5X7B7_SOLCO</name>
<dbReference type="FunFam" id="1.10.472.10:FF:000031">
    <property type="entry name" value="cyclin-L1-1-like isoform X1"/>
    <property type="match status" value="1"/>
</dbReference>
<feature type="repeat" description="ANK" evidence="3">
    <location>
        <begin position="257"/>
        <end position="289"/>
    </location>
</feature>
<dbReference type="PANTHER" id="PTHR24171">
    <property type="entry name" value="ANKYRIN REPEAT DOMAIN-CONTAINING PROTEIN 39-RELATED"/>
    <property type="match status" value="1"/>
</dbReference>
<dbReference type="SMART" id="SM00248">
    <property type="entry name" value="ANK"/>
    <property type="match status" value="5"/>
</dbReference>
<organism evidence="6 7">
    <name type="scientific">Solanum commersonii</name>
    <name type="common">Commerson's wild potato</name>
    <name type="synonym">Commerson's nightshade</name>
    <dbReference type="NCBI Taxonomy" id="4109"/>
    <lineage>
        <taxon>Eukaryota</taxon>
        <taxon>Viridiplantae</taxon>
        <taxon>Streptophyta</taxon>
        <taxon>Embryophyta</taxon>
        <taxon>Tracheophyta</taxon>
        <taxon>Spermatophyta</taxon>
        <taxon>Magnoliopsida</taxon>
        <taxon>eudicotyledons</taxon>
        <taxon>Gunneridae</taxon>
        <taxon>Pentapetalae</taxon>
        <taxon>asterids</taxon>
        <taxon>lamiids</taxon>
        <taxon>Solanales</taxon>
        <taxon>Solanaceae</taxon>
        <taxon>Solanoideae</taxon>
        <taxon>Solaneae</taxon>
        <taxon>Solanum</taxon>
    </lineage>
</organism>
<dbReference type="EMBL" id="JACXVP010000009">
    <property type="protein sequence ID" value="KAG5584123.1"/>
    <property type="molecule type" value="Genomic_DNA"/>
</dbReference>
<keyword evidence="7" id="KW-1185">Reference proteome</keyword>
<evidence type="ECO:0000259" key="5">
    <source>
        <dbReference type="SMART" id="SM00385"/>
    </source>
</evidence>
<evidence type="ECO:0000313" key="6">
    <source>
        <dbReference type="EMBL" id="KAG5584123.1"/>
    </source>
</evidence>
<dbReference type="SMART" id="SM00385">
    <property type="entry name" value="CYCLIN"/>
    <property type="match status" value="1"/>
</dbReference>
<sequence length="502" mass="56923">MEKIMVLQCNSFSPLTQLWPTTVPATAYTCSFSCSNVVSFRFPRRINMGFRSFQEISRRNSLVNLSKANFWEDPDDGSDSEEEEEEEESEMEKDEEEEDMDVESSFEYEENKAMANSTNGLSNREDEFVKEVEQLLSTEEREILYRNQTLELDKISTEKWNPLHTFALAGQIRFMDRLLEEGLDIDAVDKEGQTALHHAVFGKKEAVISHLLRRGANPQVRDTDGVTPLHYAVQVGALQTVKMLIKYKVDVNVADNVGWTPLHVAMQSRNRDIAKVLLVNGADKYRKNKLVVFGLHQNSKKPEKSKADLIRTEMHLLKEMGFICHVEHPHKFISNYLATLETPAELRQEASNLANDSLRTTLGVRFKSEIVACGVVYAAARRFQVPLPENPPWWKAFDADRADIDEVCRALAHLYSLPKAQCILVCKKGGPFATSNRSWDSPSLPVSKEGLLDVPPVDEDTEEVAKDTDGKTPFDISLCYGKDFKSYDLAKLLKLVPANREL</sequence>
<dbReference type="OrthoDB" id="1577640at2759"/>
<dbReference type="Proteomes" id="UP000824120">
    <property type="component" value="Chromosome 9"/>
</dbReference>
<dbReference type="SUPFAM" id="SSF48403">
    <property type="entry name" value="Ankyrin repeat"/>
    <property type="match status" value="1"/>
</dbReference>
<feature type="region of interest" description="Disordered" evidence="4">
    <location>
        <begin position="69"/>
        <end position="105"/>
    </location>
</feature>
<accession>A0A9J5X7B7</accession>
<feature type="compositionally biased region" description="Acidic residues" evidence="4">
    <location>
        <begin position="72"/>
        <end position="105"/>
    </location>
</feature>
<dbReference type="Gene3D" id="1.10.472.10">
    <property type="entry name" value="Cyclin-like"/>
    <property type="match status" value="1"/>
</dbReference>
<feature type="repeat" description="ANK" evidence="3">
    <location>
        <begin position="158"/>
        <end position="190"/>
    </location>
</feature>
<dbReference type="Pfam" id="PF12796">
    <property type="entry name" value="Ank_2"/>
    <property type="match status" value="1"/>
</dbReference>
<evidence type="ECO:0000256" key="4">
    <source>
        <dbReference type="SAM" id="MobiDB-lite"/>
    </source>
</evidence>
<dbReference type="InterPro" id="IPR002110">
    <property type="entry name" value="Ankyrin_rpt"/>
</dbReference>
<keyword evidence="2 3" id="KW-0040">ANK repeat</keyword>
<feature type="repeat" description="ANK" evidence="3">
    <location>
        <begin position="224"/>
        <end position="256"/>
    </location>
</feature>
<dbReference type="InterPro" id="IPR036770">
    <property type="entry name" value="Ankyrin_rpt-contain_sf"/>
</dbReference>
<dbReference type="AlphaFoldDB" id="A0A9J5X7B7"/>
<evidence type="ECO:0000313" key="7">
    <source>
        <dbReference type="Proteomes" id="UP000824120"/>
    </source>
</evidence>
<feature type="repeat" description="ANK" evidence="3">
    <location>
        <begin position="191"/>
        <end position="223"/>
    </location>
</feature>
<comment type="caution">
    <text evidence="6">The sequence shown here is derived from an EMBL/GenBank/DDBJ whole genome shotgun (WGS) entry which is preliminary data.</text>
</comment>
<dbReference type="InterPro" id="IPR036915">
    <property type="entry name" value="Cyclin-like_sf"/>
</dbReference>
<evidence type="ECO:0000256" key="1">
    <source>
        <dbReference type="ARBA" id="ARBA00022737"/>
    </source>
</evidence>
<dbReference type="PROSITE" id="PS50297">
    <property type="entry name" value="ANK_REP_REGION"/>
    <property type="match status" value="4"/>
</dbReference>
<proteinExistence type="predicted"/>
<evidence type="ECO:0000256" key="3">
    <source>
        <dbReference type="PROSITE-ProRule" id="PRU00023"/>
    </source>
</evidence>
<feature type="domain" description="Cyclin-like" evidence="5">
    <location>
        <begin position="331"/>
        <end position="416"/>
    </location>
</feature>
<protein>
    <recommendedName>
        <fullName evidence="5">Cyclin-like domain-containing protein</fullName>
    </recommendedName>
</protein>
<reference evidence="6 7" key="1">
    <citation type="submission" date="2020-09" db="EMBL/GenBank/DDBJ databases">
        <title>De no assembly of potato wild relative species, Solanum commersonii.</title>
        <authorList>
            <person name="Cho K."/>
        </authorList>
    </citation>
    <scope>NUCLEOTIDE SEQUENCE [LARGE SCALE GENOMIC DNA]</scope>
    <source>
        <strain evidence="6">LZ3.2</strain>
        <tissue evidence="6">Leaf</tissue>
    </source>
</reference>
<dbReference type="Pfam" id="PF13637">
    <property type="entry name" value="Ank_4"/>
    <property type="match status" value="1"/>
</dbReference>
<dbReference type="InterPro" id="IPR013763">
    <property type="entry name" value="Cyclin-like_dom"/>
</dbReference>
<gene>
    <name evidence="6" type="ORF">H5410_044557</name>
</gene>